<dbReference type="PANTHER" id="PTHR43791">
    <property type="entry name" value="PERMEASE-RELATED"/>
    <property type="match status" value="1"/>
</dbReference>
<keyword evidence="2" id="KW-0813">Transport</keyword>
<evidence type="ECO:0000256" key="3">
    <source>
        <dbReference type="ARBA" id="ARBA00022692"/>
    </source>
</evidence>
<dbReference type="Proteomes" id="UP000807342">
    <property type="component" value="Unassembled WGS sequence"/>
</dbReference>
<proteinExistence type="predicted"/>
<dbReference type="SUPFAM" id="SSF103473">
    <property type="entry name" value="MFS general substrate transporter"/>
    <property type="match status" value="1"/>
</dbReference>
<sequence length="428" mass="47638">MAEPTKDTSSLNHAPDQRIITAAEKWAVHKLDYSIIPVMMMFYLLSFLKGLGFTDHQYQVCITVLYVPYIAAELPSNLLLRWVGPCLLMPTILTAWGIVVTLQGLVSFYAGLVAIQAILGLIEGPMFPGIVLYLSGFYMHRDLSLCSGAFSGLLAAAIQNMDSIGLFSVLIGLISFFLVPSTPANCRFLTPSEKLLIKTHLEYDRPLVTPDIPSDKFSFHKILCSLTSIHVLILFIAFFLGSTTLYGMALFLPSIINQLGFSLIQSQLLSVGPFAATFFVTLLSAYLSDKYQNCVIPSAIISTLTVVGFALYLHFTSKFTAYGSLFLTVPSMYAGTPIIGGILSTWRFPTKEGLRFTKMMIMDLTFSVLTIVLVFVNVAVLHYKNWQKRQLHNKLLTPCVNNDEKESDGSLKAWMELGDRHSNFMYSY</sequence>
<dbReference type="Gene3D" id="1.20.1250.20">
    <property type="entry name" value="MFS general substrate transporter like domains"/>
    <property type="match status" value="2"/>
</dbReference>
<dbReference type="GO" id="GO:0016020">
    <property type="term" value="C:membrane"/>
    <property type="evidence" value="ECO:0007669"/>
    <property type="project" value="UniProtKB-SubCell"/>
</dbReference>
<feature type="transmembrane region" description="Helical" evidence="6">
    <location>
        <begin position="56"/>
        <end position="72"/>
    </location>
</feature>
<feature type="transmembrane region" description="Helical" evidence="6">
    <location>
        <begin position="31"/>
        <end position="50"/>
    </location>
</feature>
<dbReference type="EMBL" id="MU152710">
    <property type="protein sequence ID" value="KAF9440246.1"/>
    <property type="molecule type" value="Genomic_DNA"/>
</dbReference>
<feature type="transmembrane region" description="Helical" evidence="6">
    <location>
        <begin position="268"/>
        <end position="287"/>
    </location>
</feature>
<feature type="transmembrane region" description="Helical" evidence="6">
    <location>
        <begin position="164"/>
        <end position="184"/>
    </location>
</feature>
<feature type="transmembrane region" description="Helical" evidence="6">
    <location>
        <begin position="108"/>
        <end position="134"/>
    </location>
</feature>
<dbReference type="GO" id="GO:0022857">
    <property type="term" value="F:transmembrane transporter activity"/>
    <property type="evidence" value="ECO:0007669"/>
    <property type="project" value="InterPro"/>
</dbReference>
<evidence type="ECO:0000313" key="8">
    <source>
        <dbReference type="Proteomes" id="UP000807342"/>
    </source>
</evidence>
<feature type="transmembrane region" description="Helical" evidence="6">
    <location>
        <begin position="231"/>
        <end position="256"/>
    </location>
</feature>
<dbReference type="InterPro" id="IPR011701">
    <property type="entry name" value="MFS"/>
</dbReference>
<keyword evidence="5 6" id="KW-0472">Membrane</keyword>
<feature type="transmembrane region" description="Helical" evidence="6">
    <location>
        <begin position="364"/>
        <end position="383"/>
    </location>
</feature>
<reference evidence="7" key="1">
    <citation type="submission" date="2020-11" db="EMBL/GenBank/DDBJ databases">
        <authorList>
            <consortium name="DOE Joint Genome Institute"/>
            <person name="Ahrendt S."/>
            <person name="Riley R."/>
            <person name="Andreopoulos W."/>
            <person name="Labutti K."/>
            <person name="Pangilinan J."/>
            <person name="Ruiz-Duenas F.J."/>
            <person name="Barrasa J.M."/>
            <person name="Sanchez-Garcia M."/>
            <person name="Camarero S."/>
            <person name="Miyauchi S."/>
            <person name="Serrano A."/>
            <person name="Linde D."/>
            <person name="Babiker R."/>
            <person name="Drula E."/>
            <person name="Ayuso-Fernandez I."/>
            <person name="Pacheco R."/>
            <person name="Padilla G."/>
            <person name="Ferreira P."/>
            <person name="Barriuso J."/>
            <person name="Kellner H."/>
            <person name="Castanera R."/>
            <person name="Alfaro M."/>
            <person name="Ramirez L."/>
            <person name="Pisabarro A.G."/>
            <person name="Kuo A."/>
            <person name="Tritt A."/>
            <person name="Lipzen A."/>
            <person name="He G."/>
            <person name="Yan M."/>
            <person name="Ng V."/>
            <person name="Cullen D."/>
            <person name="Martin F."/>
            <person name="Rosso M.-N."/>
            <person name="Henrissat B."/>
            <person name="Hibbett D."/>
            <person name="Martinez A.T."/>
            <person name="Grigoriev I.V."/>
        </authorList>
    </citation>
    <scope>NUCLEOTIDE SEQUENCE</scope>
    <source>
        <strain evidence="7">MF-IS2</strain>
    </source>
</reference>
<feature type="transmembrane region" description="Helical" evidence="6">
    <location>
        <begin position="294"/>
        <end position="315"/>
    </location>
</feature>
<comment type="caution">
    <text evidence="7">The sequence shown here is derived from an EMBL/GenBank/DDBJ whole genome shotgun (WGS) entry which is preliminary data.</text>
</comment>
<keyword evidence="3 6" id="KW-0812">Transmembrane</keyword>
<evidence type="ECO:0000256" key="5">
    <source>
        <dbReference type="ARBA" id="ARBA00023136"/>
    </source>
</evidence>
<name>A0A9P5WYK7_9AGAR</name>
<evidence type="ECO:0000256" key="2">
    <source>
        <dbReference type="ARBA" id="ARBA00022448"/>
    </source>
</evidence>
<keyword evidence="8" id="KW-1185">Reference proteome</keyword>
<evidence type="ECO:0000256" key="4">
    <source>
        <dbReference type="ARBA" id="ARBA00022989"/>
    </source>
</evidence>
<evidence type="ECO:0000256" key="1">
    <source>
        <dbReference type="ARBA" id="ARBA00004141"/>
    </source>
</evidence>
<comment type="subcellular location">
    <subcellularLocation>
        <location evidence="1">Membrane</location>
        <topology evidence="1">Multi-pass membrane protein</topology>
    </subcellularLocation>
</comment>
<evidence type="ECO:0000256" key="6">
    <source>
        <dbReference type="SAM" id="Phobius"/>
    </source>
</evidence>
<dbReference type="PANTHER" id="PTHR43791:SF85">
    <property type="entry name" value="TRANSPORTER, PUTATIVE (AFU_ORTHOLOGUE AFUA_6G00710)-RELATED"/>
    <property type="match status" value="1"/>
</dbReference>
<evidence type="ECO:0000313" key="7">
    <source>
        <dbReference type="EMBL" id="KAF9440246.1"/>
    </source>
</evidence>
<protein>
    <submittedName>
        <fullName evidence="7">MFS general substrate transporter</fullName>
    </submittedName>
</protein>
<organism evidence="7 8">
    <name type="scientific">Macrolepiota fuliginosa MF-IS2</name>
    <dbReference type="NCBI Taxonomy" id="1400762"/>
    <lineage>
        <taxon>Eukaryota</taxon>
        <taxon>Fungi</taxon>
        <taxon>Dikarya</taxon>
        <taxon>Basidiomycota</taxon>
        <taxon>Agaricomycotina</taxon>
        <taxon>Agaricomycetes</taxon>
        <taxon>Agaricomycetidae</taxon>
        <taxon>Agaricales</taxon>
        <taxon>Agaricineae</taxon>
        <taxon>Agaricaceae</taxon>
        <taxon>Macrolepiota</taxon>
    </lineage>
</organism>
<feature type="transmembrane region" description="Helical" evidence="6">
    <location>
        <begin position="321"/>
        <end position="343"/>
    </location>
</feature>
<dbReference type="AlphaFoldDB" id="A0A9P5WYK7"/>
<gene>
    <name evidence="7" type="ORF">P691DRAFT_793826</name>
</gene>
<dbReference type="InterPro" id="IPR036259">
    <property type="entry name" value="MFS_trans_sf"/>
</dbReference>
<dbReference type="OrthoDB" id="2985014at2759"/>
<accession>A0A9P5WYK7</accession>
<dbReference type="Pfam" id="PF07690">
    <property type="entry name" value="MFS_1"/>
    <property type="match status" value="1"/>
</dbReference>
<keyword evidence="4 6" id="KW-1133">Transmembrane helix</keyword>